<accession>A0ABD2ZRQ2</accession>
<dbReference type="AlphaFoldDB" id="A0ABD2ZRQ2"/>
<evidence type="ECO:0000313" key="2">
    <source>
        <dbReference type="EMBL" id="KAL3522114.1"/>
    </source>
</evidence>
<dbReference type="PANTHER" id="PTHR33971">
    <property type="entry name" value="OS06G0232000 PROTEIN"/>
    <property type="match status" value="1"/>
</dbReference>
<protein>
    <submittedName>
        <fullName evidence="2">Uncharacterized protein</fullName>
    </submittedName>
</protein>
<dbReference type="Proteomes" id="UP001630127">
    <property type="component" value="Unassembled WGS sequence"/>
</dbReference>
<comment type="caution">
    <text evidence="2">The sequence shown here is derived from an EMBL/GenBank/DDBJ whole genome shotgun (WGS) entry which is preliminary data.</text>
</comment>
<keyword evidence="3" id="KW-1185">Reference proteome</keyword>
<dbReference type="PANTHER" id="PTHR33971:SF3">
    <property type="entry name" value="UBIQUITIN CARBOXYL-TERMINAL HYDROLASE 36"/>
    <property type="match status" value="1"/>
</dbReference>
<feature type="compositionally biased region" description="Basic and acidic residues" evidence="1">
    <location>
        <begin position="235"/>
        <end position="256"/>
    </location>
</feature>
<feature type="compositionally biased region" description="Basic and acidic residues" evidence="1">
    <location>
        <begin position="198"/>
        <end position="215"/>
    </location>
</feature>
<feature type="region of interest" description="Disordered" evidence="1">
    <location>
        <begin position="148"/>
        <end position="173"/>
    </location>
</feature>
<evidence type="ECO:0000313" key="3">
    <source>
        <dbReference type="Proteomes" id="UP001630127"/>
    </source>
</evidence>
<gene>
    <name evidence="2" type="ORF">ACH5RR_014948</name>
</gene>
<reference evidence="2 3" key="1">
    <citation type="submission" date="2024-11" db="EMBL/GenBank/DDBJ databases">
        <title>A near-complete genome assembly of Cinchona calisaya.</title>
        <authorList>
            <person name="Lian D.C."/>
            <person name="Zhao X.W."/>
            <person name="Wei L."/>
        </authorList>
    </citation>
    <scope>NUCLEOTIDE SEQUENCE [LARGE SCALE GENOMIC DNA]</scope>
    <source>
        <tissue evidence="2">Nenye</tissue>
    </source>
</reference>
<proteinExistence type="predicted"/>
<dbReference type="InterPro" id="IPR038943">
    <property type="entry name" value="PLDrp1-like"/>
</dbReference>
<feature type="region of interest" description="Disordered" evidence="1">
    <location>
        <begin position="187"/>
        <end position="279"/>
    </location>
</feature>
<organism evidence="2 3">
    <name type="scientific">Cinchona calisaya</name>
    <dbReference type="NCBI Taxonomy" id="153742"/>
    <lineage>
        <taxon>Eukaryota</taxon>
        <taxon>Viridiplantae</taxon>
        <taxon>Streptophyta</taxon>
        <taxon>Embryophyta</taxon>
        <taxon>Tracheophyta</taxon>
        <taxon>Spermatophyta</taxon>
        <taxon>Magnoliopsida</taxon>
        <taxon>eudicotyledons</taxon>
        <taxon>Gunneridae</taxon>
        <taxon>Pentapetalae</taxon>
        <taxon>asterids</taxon>
        <taxon>lamiids</taxon>
        <taxon>Gentianales</taxon>
        <taxon>Rubiaceae</taxon>
        <taxon>Cinchonoideae</taxon>
        <taxon>Cinchoneae</taxon>
        <taxon>Cinchona</taxon>
    </lineage>
</organism>
<name>A0ABD2ZRQ2_9GENT</name>
<dbReference type="EMBL" id="JBJUIK010000007">
    <property type="protein sequence ID" value="KAL3522114.1"/>
    <property type="molecule type" value="Genomic_DNA"/>
</dbReference>
<sequence length="378" mass="42889">MAFYGYKGDVSECHWTPYSTSTYDYDALLPPQASLAYSSYGFNEPRSIEHSPRNFFDSYATQPVQNYSAYNLEWYATQPVQNYSAYNLDSYATQPVQNYRVFNPSEPRFLQYEPPPSYAVDSSSQTNYIISFSDLEFNEPLWEEYDPTPYGGGYDPTQTYGKPLPPSDEICYPRSTVQVPSNEALDGFSYASIPPAYGEKDDRSAKPADSKEKLNGEVLNGFAYGSIPSADEEKDDRSTRPDNESKPADSKEKESFGGEGETFEEKSGDVDEYPSSDYGRNGGYGYDEWNKQVTYTIPYGSGLESLDLCESIFGYWPCLDKMKQQRKVKCKLCGEESRYEPYDPWKSTADYLFGSPFVYGEQKDVGNGYYYGSGSFYQ</sequence>
<evidence type="ECO:0000256" key="1">
    <source>
        <dbReference type="SAM" id="MobiDB-lite"/>
    </source>
</evidence>